<geneLocation type="plasmid" evidence="5 6">
    <name>pILYOP01</name>
</geneLocation>
<dbReference type="Gene3D" id="3.40.50.1000">
    <property type="entry name" value="HAD superfamily/HAD-like"/>
    <property type="match status" value="1"/>
</dbReference>
<dbReference type="SUPFAM" id="SSF56784">
    <property type="entry name" value="HAD-like"/>
    <property type="match status" value="1"/>
</dbReference>
<accession>E3HCW5</accession>
<keyword evidence="6" id="KW-1185">Reference proteome</keyword>
<dbReference type="GO" id="GO:0046872">
    <property type="term" value="F:metal ion binding"/>
    <property type="evidence" value="ECO:0007669"/>
    <property type="project" value="UniProtKB-KW"/>
</dbReference>
<keyword evidence="2" id="KW-0479">Metal-binding</keyword>
<dbReference type="EMBL" id="CP002282">
    <property type="protein sequence ID" value="ADO84021.1"/>
    <property type="molecule type" value="Genomic_DNA"/>
</dbReference>
<evidence type="ECO:0000256" key="2">
    <source>
        <dbReference type="ARBA" id="ARBA00022723"/>
    </source>
</evidence>
<comment type="cofactor">
    <cofactor evidence="1">
        <name>Mg(2+)</name>
        <dbReference type="ChEBI" id="CHEBI:18420"/>
    </cofactor>
</comment>
<dbReference type="InterPro" id="IPR041492">
    <property type="entry name" value="HAD_2"/>
</dbReference>
<evidence type="ECO:0000313" key="5">
    <source>
        <dbReference type="EMBL" id="ADO84021.1"/>
    </source>
</evidence>
<dbReference type="InterPro" id="IPR036412">
    <property type="entry name" value="HAD-like_sf"/>
</dbReference>
<dbReference type="InterPro" id="IPR006549">
    <property type="entry name" value="HAD-SF_hydro_IIIA"/>
</dbReference>
<dbReference type="PANTHER" id="PTHR46470:SF2">
    <property type="entry name" value="GLYCERALDEHYDE 3-PHOSPHATE PHOSPHATASE"/>
    <property type="match status" value="1"/>
</dbReference>
<dbReference type="GO" id="GO:0016791">
    <property type="term" value="F:phosphatase activity"/>
    <property type="evidence" value="ECO:0007669"/>
    <property type="project" value="TreeGrafter"/>
</dbReference>
<evidence type="ECO:0000313" key="6">
    <source>
        <dbReference type="Proteomes" id="UP000006875"/>
    </source>
</evidence>
<evidence type="ECO:0000256" key="4">
    <source>
        <dbReference type="ARBA" id="ARBA00022842"/>
    </source>
</evidence>
<protein>
    <submittedName>
        <fullName evidence="5">HAD-superfamily hydrolase, subfamily IA, variant 1</fullName>
    </submittedName>
</protein>
<dbReference type="Proteomes" id="UP000006875">
    <property type="component" value="Plasmid pILYOP01"/>
</dbReference>
<dbReference type="AlphaFoldDB" id="E3HCW5"/>
<keyword evidence="5" id="KW-0614">Plasmid</keyword>
<dbReference type="GO" id="GO:0044281">
    <property type="term" value="P:small molecule metabolic process"/>
    <property type="evidence" value="ECO:0007669"/>
    <property type="project" value="UniProtKB-ARBA"/>
</dbReference>
<sequence length="163" mass="18469">MIKNIKIIIFDWGDTLMRDYNDSGPMAHWKNVDIIPGVREVLRELGKNYTLCVASNAGESDSGLMKSALKRVGIDNFFSYFFTSKDLGFEKPDIRFFKAILKSTNFSANECLMVGNDYNNDIVNSKSLGMSTLLFDENNLFSDTLSADYKINKIIQILDILKP</sequence>
<dbReference type="InterPro" id="IPR023214">
    <property type="entry name" value="HAD_sf"/>
</dbReference>
<dbReference type="NCBIfam" id="TIGR01549">
    <property type="entry name" value="HAD-SF-IA-v1"/>
    <property type="match status" value="1"/>
</dbReference>
<dbReference type="HOGENOM" id="CLU_123872_0_0_0"/>
<dbReference type="KEGG" id="ipo:Ilyop_2259"/>
<keyword evidence="3 5" id="KW-0378">Hydrolase</keyword>
<dbReference type="Pfam" id="PF13419">
    <property type="entry name" value="HAD_2"/>
    <property type="match status" value="1"/>
</dbReference>
<keyword evidence="4" id="KW-0460">Magnesium</keyword>
<dbReference type="InterPro" id="IPR006439">
    <property type="entry name" value="HAD-SF_hydro_IA"/>
</dbReference>
<proteinExistence type="predicted"/>
<dbReference type="NCBIfam" id="TIGR01662">
    <property type="entry name" value="HAD-SF-IIIA"/>
    <property type="match status" value="1"/>
</dbReference>
<dbReference type="PANTHER" id="PTHR46470">
    <property type="entry name" value="N-ACYLNEURAMINATE-9-PHOSPHATASE"/>
    <property type="match status" value="1"/>
</dbReference>
<dbReference type="OrthoDB" id="9809962at2"/>
<gene>
    <name evidence="5" type="ordered locus">Ilyop_2259</name>
</gene>
<evidence type="ECO:0000256" key="3">
    <source>
        <dbReference type="ARBA" id="ARBA00022801"/>
    </source>
</evidence>
<dbReference type="InterPro" id="IPR051400">
    <property type="entry name" value="HAD-like_hydrolase"/>
</dbReference>
<evidence type="ECO:0000256" key="1">
    <source>
        <dbReference type="ARBA" id="ARBA00001946"/>
    </source>
</evidence>
<name>E3HCW5_ILYPC</name>
<reference evidence="5 6" key="1">
    <citation type="journal article" date="2010" name="Stand. Genomic Sci.">
        <title>Complete genome sequence of Ilyobacter polytropus type strain (CuHbu1).</title>
        <authorList>
            <person name="Sikorski J."/>
            <person name="Chertkov O."/>
            <person name="Lapidus A."/>
            <person name="Nolan M."/>
            <person name="Lucas S."/>
            <person name="Del Rio T.G."/>
            <person name="Tice H."/>
            <person name="Cheng J.F."/>
            <person name="Tapia R."/>
            <person name="Han C."/>
            <person name="Goodwin L."/>
            <person name="Pitluck S."/>
            <person name="Liolios K."/>
            <person name="Ivanova N."/>
            <person name="Mavromatis K."/>
            <person name="Mikhailova N."/>
            <person name="Pati A."/>
            <person name="Chen A."/>
            <person name="Palaniappan K."/>
            <person name="Land M."/>
            <person name="Hauser L."/>
            <person name="Chang Y.J."/>
            <person name="Jeffries C.D."/>
            <person name="Brambilla E."/>
            <person name="Yasawong M."/>
            <person name="Rohde M."/>
            <person name="Pukall R."/>
            <person name="Spring S."/>
            <person name="Goker M."/>
            <person name="Woyke T."/>
            <person name="Bristow J."/>
            <person name="Eisen J.A."/>
            <person name="Markowitz V."/>
            <person name="Hugenholtz P."/>
            <person name="Kyrpides N.C."/>
            <person name="Klenk H.P."/>
        </authorList>
    </citation>
    <scope>NUCLEOTIDE SEQUENCE [LARGE SCALE GENOMIC DNA]</scope>
    <source>
        <strain evidence="6">ATCC 51220 / DSM 2926 / LMG 16218 / CuHBu1</strain>
        <plasmid evidence="6">pILYOP01</plasmid>
    </source>
</reference>
<organism evidence="5 6">
    <name type="scientific">Ilyobacter polytropus (strain ATCC 51220 / DSM 2926 / LMG 16218 / CuHBu1)</name>
    <dbReference type="NCBI Taxonomy" id="572544"/>
    <lineage>
        <taxon>Bacteria</taxon>
        <taxon>Fusobacteriati</taxon>
        <taxon>Fusobacteriota</taxon>
        <taxon>Fusobacteriia</taxon>
        <taxon>Fusobacteriales</taxon>
        <taxon>Fusobacteriaceae</taxon>
        <taxon>Ilyobacter</taxon>
    </lineage>
</organism>
<dbReference type="RefSeq" id="WP_013388682.1">
    <property type="nucleotide sequence ID" value="NC_014633.1"/>
</dbReference>